<comment type="similarity">
    <text evidence="1">Belongs to the NusB family.</text>
</comment>
<dbReference type="InterPro" id="IPR011605">
    <property type="entry name" value="NusB_fam"/>
</dbReference>
<evidence type="ECO:0000256" key="5">
    <source>
        <dbReference type="ARBA" id="ARBA00023163"/>
    </source>
</evidence>
<reference evidence="7" key="1">
    <citation type="journal article" date="2013" name="Syst. Appl. Microbiol.">
        <title>New insights into the archaeal diversity of a hypersaline microbial mat obtained by a metagenomic approach.</title>
        <authorList>
            <person name="Lopez-Lopez A."/>
            <person name="Richter M."/>
            <person name="Pena A."/>
            <person name="Tamames J."/>
            <person name="Rossello-Mora R."/>
        </authorList>
    </citation>
    <scope>NUCLEOTIDE SEQUENCE</scope>
</reference>
<organism evidence="7">
    <name type="scientific">uncultured organism</name>
    <dbReference type="NCBI Taxonomy" id="155900"/>
    <lineage>
        <taxon>unclassified sequences</taxon>
        <taxon>environmental samples</taxon>
    </lineage>
</organism>
<proteinExistence type="inferred from homology"/>
<evidence type="ECO:0000313" key="8">
    <source>
        <dbReference type="EMBL" id="AGF93315.1"/>
    </source>
</evidence>
<dbReference type="EMBL" id="JX684077">
    <property type="protein sequence ID" value="AGF92933.1"/>
    <property type="molecule type" value="Genomic_DNA"/>
</dbReference>
<dbReference type="InterPro" id="IPR006027">
    <property type="entry name" value="NusB_RsmB_TIM44"/>
</dbReference>
<dbReference type="GO" id="GO:0003723">
    <property type="term" value="F:RNA binding"/>
    <property type="evidence" value="ECO:0007669"/>
    <property type="project" value="UniProtKB-KW"/>
</dbReference>
<accession>M1QAF8</accession>
<keyword evidence="3" id="KW-0694">RNA-binding</keyword>
<keyword evidence="2" id="KW-0889">Transcription antitermination</keyword>
<dbReference type="AlphaFoldDB" id="M1QAF8"/>
<gene>
    <name evidence="8" type="ORF">FLSS-22_0009</name>
    <name evidence="7" type="ORF">FLSS-5_0024</name>
</gene>
<dbReference type="Pfam" id="PF01029">
    <property type="entry name" value="NusB"/>
    <property type="match status" value="1"/>
</dbReference>
<name>M1QAF8_9ZZZZ</name>
<evidence type="ECO:0000256" key="3">
    <source>
        <dbReference type="ARBA" id="ARBA00022884"/>
    </source>
</evidence>
<feature type="domain" description="NusB/RsmB/TIM44" evidence="6">
    <location>
        <begin position="5"/>
        <end position="126"/>
    </location>
</feature>
<dbReference type="EMBL" id="JX684088">
    <property type="protein sequence ID" value="AGF93315.1"/>
    <property type="molecule type" value="Genomic_DNA"/>
</dbReference>
<dbReference type="PANTHER" id="PTHR11078">
    <property type="entry name" value="N UTILIZATION SUBSTANCE PROTEIN B-RELATED"/>
    <property type="match status" value="1"/>
</dbReference>
<keyword evidence="4" id="KW-0805">Transcription regulation</keyword>
<dbReference type="HAMAP" id="MF_00073">
    <property type="entry name" value="NusB"/>
    <property type="match status" value="1"/>
</dbReference>
<sequence>MLRREAREEILKRLYGSEFVEDRGARYREQPGEKDVGDQKDFIKEIYEGTLENREGIDELISEFTVGWKVGRLAFLDRNILRMAIYEMLYYQETPAEVVMNEAIELAKEYGTENAPKFVNGILDRIWNEKSEEKSERKRT</sequence>
<evidence type="ECO:0000313" key="7">
    <source>
        <dbReference type="EMBL" id="AGF92933.1"/>
    </source>
</evidence>
<dbReference type="NCBIfam" id="TIGR01951">
    <property type="entry name" value="nusB"/>
    <property type="match status" value="1"/>
</dbReference>
<dbReference type="SUPFAM" id="SSF48013">
    <property type="entry name" value="NusB-like"/>
    <property type="match status" value="1"/>
</dbReference>
<evidence type="ECO:0000256" key="4">
    <source>
        <dbReference type="ARBA" id="ARBA00023015"/>
    </source>
</evidence>
<dbReference type="InterPro" id="IPR035926">
    <property type="entry name" value="NusB-like_sf"/>
</dbReference>
<evidence type="ECO:0000256" key="1">
    <source>
        <dbReference type="ARBA" id="ARBA00005952"/>
    </source>
</evidence>
<dbReference type="GO" id="GO:0031564">
    <property type="term" value="P:transcription antitermination"/>
    <property type="evidence" value="ECO:0007669"/>
    <property type="project" value="UniProtKB-KW"/>
</dbReference>
<dbReference type="Gene3D" id="1.10.940.10">
    <property type="entry name" value="NusB-like"/>
    <property type="match status" value="1"/>
</dbReference>
<evidence type="ECO:0000259" key="6">
    <source>
        <dbReference type="Pfam" id="PF01029"/>
    </source>
</evidence>
<dbReference type="GO" id="GO:0006353">
    <property type="term" value="P:DNA-templated transcription termination"/>
    <property type="evidence" value="ECO:0007669"/>
    <property type="project" value="InterPro"/>
</dbReference>
<keyword evidence="5" id="KW-0804">Transcription</keyword>
<dbReference type="PANTHER" id="PTHR11078:SF3">
    <property type="entry name" value="ANTITERMINATION NUSB DOMAIN-CONTAINING PROTEIN"/>
    <property type="match status" value="1"/>
</dbReference>
<evidence type="ECO:0000256" key="2">
    <source>
        <dbReference type="ARBA" id="ARBA00022814"/>
    </source>
</evidence>
<protein>
    <submittedName>
        <fullName evidence="7">NusB antitermination factor</fullName>
    </submittedName>
</protein>